<accession>A0A2A4JIH0</accession>
<evidence type="ECO:0000256" key="1">
    <source>
        <dbReference type="SAM" id="MobiDB-lite"/>
    </source>
</evidence>
<sequence length="256" mass="29412">MTIQHQRDILKEPVDGKCRLCVTKDETTQHIISGCEKLAGTYYVRRHNNLVQYVYWCLAKKHNIEVSNLWWKETLVQPQVKENETAKIMWEMPVQTDVNVTHNRPDLIYINKITNETYLIDITVPSDYNIGPKEIEKLSKYHLLKTEISRLWNTQTTVIPIVIGVTGIVAKSIKKYIDQLDASIDIHILQKQAAIHSSTILSKVLGDTVFVRATEEQHSHTDTHTKDILETQNTLPSPSTEAEPAIQEQNTQQFTI</sequence>
<organism evidence="2">
    <name type="scientific">Heliothis virescens</name>
    <name type="common">Tobacco budworm moth</name>
    <dbReference type="NCBI Taxonomy" id="7102"/>
    <lineage>
        <taxon>Eukaryota</taxon>
        <taxon>Metazoa</taxon>
        <taxon>Ecdysozoa</taxon>
        <taxon>Arthropoda</taxon>
        <taxon>Hexapoda</taxon>
        <taxon>Insecta</taxon>
        <taxon>Pterygota</taxon>
        <taxon>Neoptera</taxon>
        <taxon>Endopterygota</taxon>
        <taxon>Lepidoptera</taxon>
        <taxon>Glossata</taxon>
        <taxon>Ditrysia</taxon>
        <taxon>Noctuoidea</taxon>
        <taxon>Noctuidae</taxon>
        <taxon>Heliothinae</taxon>
        <taxon>Heliothis</taxon>
    </lineage>
</organism>
<gene>
    <name evidence="2" type="ORF">B5V51_1679</name>
</gene>
<feature type="compositionally biased region" description="Basic and acidic residues" evidence="1">
    <location>
        <begin position="216"/>
        <end position="229"/>
    </location>
</feature>
<comment type="caution">
    <text evidence="2">The sequence shown here is derived from an EMBL/GenBank/DDBJ whole genome shotgun (WGS) entry which is preliminary data.</text>
</comment>
<dbReference type="EMBL" id="NWSH01001345">
    <property type="protein sequence ID" value="PCG71599.1"/>
    <property type="molecule type" value="Genomic_DNA"/>
</dbReference>
<evidence type="ECO:0000313" key="2">
    <source>
        <dbReference type="EMBL" id="PCG71599.1"/>
    </source>
</evidence>
<dbReference type="AlphaFoldDB" id="A0A2A4JIH0"/>
<feature type="compositionally biased region" description="Polar residues" evidence="1">
    <location>
        <begin position="230"/>
        <end position="240"/>
    </location>
</feature>
<dbReference type="PANTHER" id="PTHR35450:SF2">
    <property type="entry name" value="REVERSE TRANSCRIPTASE DOMAIN-CONTAINING PROTEIN"/>
    <property type="match status" value="1"/>
</dbReference>
<reference evidence="2" key="1">
    <citation type="submission" date="2017-09" db="EMBL/GenBank/DDBJ databases">
        <title>Contemporary evolution of a Lepidopteran species, Heliothis virescens, in response to modern agricultural practices.</title>
        <authorList>
            <person name="Fritz M.L."/>
            <person name="Deyonke A.M."/>
            <person name="Papanicolaou A."/>
            <person name="Micinski S."/>
            <person name="Westbrook J."/>
            <person name="Gould F."/>
        </authorList>
    </citation>
    <scope>NUCLEOTIDE SEQUENCE [LARGE SCALE GENOMIC DNA]</scope>
    <source>
        <strain evidence="2">HvINT-</strain>
        <tissue evidence="2">Whole body</tissue>
    </source>
</reference>
<proteinExistence type="predicted"/>
<name>A0A2A4JIH0_HELVI</name>
<feature type="region of interest" description="Disordered" evidence="1">
    <location>
        <begin position="216"/>
        <end position="256"/>
    </location>
</feature>
<feature type="compositionally biased region" description="Polar residues" evidence="1">
    <location>
        <begin position="247"/>
        <end position="256"/>
    </location>
</feature>
<evidence type="ECO:0008006" key="3">
    <source>
        <dbReference type="Google" id="ProtNLM"/>
    </source>
</evidence>
<dbReference type="PANTHER" id="PTHR35450">
    <property type="entry name" value="REVERSE TRANSCRIPTASE DOMAIN-CONTAINING PROTEIN"/>
    <property type="match status" value="1"/>
</dbReference>
<protein>
    <recommendedName>
        <fullName evidence="3">Reverse transcriptase zinc-binding domain-containing protein</fullName>
    </recommendedName>
</protein>